<proteinExistence type="predicted"/>
<name>A0A6A5RW31_9PLEO</name>
<dbReference type="AlphaFoldDB" id="A0A6A5RW31"/>
<protein>
    <submittedName>
        <fullName evidence="1">Uncharacterized protein</fullName>
    </submittedName>
</protein>
<dbReference type="Proteomes" id="UP000800082">
    <property type="component" value="Unassembled WGS sequence"/>
</dbReference>
<evidence type="ECO:0000313" key="2">
    <source>
        <dbReference type="Proteomes" id="UP000800082"/>
    </source>
</evidence>
<organism evidence="1 2">
    <name type="scientific">Didymella exigua CBS 183.55</name>
    <dbReference type="NCBI Taxonomy" id="1150837"/>
    <lineage>
        <taxon>Eukaryota</taxon>
        <taxon>Fungi</taxon>
        <taxon>Dikarya</taxon>
        <taxon>Ascomycota</taxon>
        <taxon>Pezizomycotina</taxon>
        <taxon>Dothideomycetes</taxon>
        <taxon>Pleosporomycetidae</taxon>
        <taxon>Pleosporales</taxon>
        <taxon>Pleosporineae</taxon>
        <taxon>Didymellaceae</taxon>
        <taxon>Didymella</taxon>
    </lineage>
</organism>
<reference evidence="1" key="1">
    <citation type="journal article" date="2020" name="Stud. Mycol.">
        <title>101 Dothideomycetes genomes: a test case for predicting lifestyles and emergence of pathogens.</title>
        <authorList>
            <person name="Haridas S."/>
            <person name="Albert R."/>
            <person name="Binder M."/>
            <person name="Bloem J."/>
            <person name="Labutti K."/>
            <person name="Salamov A."/>
            <person name="Andreopoulos B."/>
            <person name="Baker S."/>
            <person name="Barry K."/>
            <person name="Bills G."/>
            <person name="Bluhm B."/>
            <person name="Cannon C."/>
            <person name="Castanera R."/>
            <person name="Culley D."/>
            <person name="Daum C."/>
            <person name="Ezra D."/>
            <person name="Gonzalez J."/>
            <person name="Henrissat B."/>
            <person name="Kuo A."/>
            <person name="Liang C."/>
            <person name="Lipzen A."/>
            <person name="Lutzoni F."/>
            <person name="Magnuson J."/>
            <person name="Mondo S."/>
            <person name="Nolan M."/>
            <person name="Ohm R."/>
            <person name="Pangilinan J."/>
            <person name="Park H.-J."/>
            <person name="Ramirez L."/>
            <person name="Alfaro M."/>
            <person name="Sun H."/>
            <person name="Tritt A."/>
            <person name="Yoshinaga Y."/>
            <person name="Zwiers L.-H."/>
            <person name="Turgeon B."/>
            <person name="Goodwin S."/>
            <person name="Spatafora J."/>
            <person name="Crous P."/>
            <person name="Grigoriev I."/>
        </authorList>
    </citation>
    <scope>NUCLEOTIDE SEQUENCE</scope>
    <source>
        <strain evidence="1">CBS 183.55</strain>
    </source>
</reference>
<sequence>MQLVNDIVGQASFSLLVDLYSGVPAPWCSSVPRLPLRNHRHGTLCGSLLGSWNTNDRVGDRDEACLIKSETDPDCV</sequence>
<keyword evidence="2" id="KW-1185">Reference proteome</keyword>
<dbReference type="RefSeq" id="XP_033452320.1">
    <property type="nucleotide sequence ID" value="XM_033591204.1"/>
</dbReference>
<evidence type="ECO:0000313" key="1">
    <source>
        <dbReference type="EMBL" id="KAF1932072.1"/>
    </source>
</evidence>
<dbReference type="EMBL" id="ML978959">
    <property type="protein sequence ID" value="KAF1932072.1"/>
    <property type="molecule type" value="Genomic_DNA"/>
</dbReference>
<dbReference type="GeneID" id="54348872"/>
<accession>A0A6A5RW31</accession>
<gene>
    <name evidence="1" type="ORF">M421DRAFT_416799</name>
</gene>